<accession>H6L922</accession>
<keyword evidence="2" id="KW-1185">Reference proteome</keyword>
<dbReference type="AlphaFoldDB" id="H6L922"/>
<protein>
    <submittedName>
        <fullName evidence="1">Uncharacterized protein</fullName>
    </submittedName>
</protein>
<proteinExistence type="predicted"/>
<reference evidence="1 2" key="1">
    <citation type="journal article" date="2012" name="Stand. Genomic Sci.">
        <title>Complete genome sequencing and analysis of Saprospira grandis str. Lewin, a predatory marine bacterium.</title>
        <authorList>
            <person name="Saw J.H."/>
            <person name="Yuryev A."/>
            <person name="Kanbe M."/>
            <person name="Hou S."/>
            <person name="Young A.G."/>
            <person name="Aizawa S."/>
            <person name="Alam M."/>
        </authorList>
    </citation>
    <scope>NUCLEOTIDE SEQUENCE [LARGE SCALE GENOMIC DNA]</scope>
    <source>
        <strain evidence="1 2">Lewin</strain>
    </source>
</reference>
<dbReference type="OrthoDB" id="9796845at2"/>
<evidence type="ECO:0000313" key="1">
    <source>
        <dbReference type="EMBL" id="AFC23158.1"/>
    </source>
</evidence>
<dbReference type="RefSeq" id="WP_014373405.1">
    <property type="nucleotide sequence ID" value="NC_016940.1"/>
</dbReference>
<dbReference type="STRING" id="984262.SGRA_0419"/>
<dbReference type="EMBL" id="CP002831">
    <property type="protein sequence ID" value="AFC23158.1"/>
    <property type="molecule type" value="Genomic_DNA"/>
</dbReference>
<sequence>MSSQKQAFLFSYPALHCPSEKVRVSAENISSFLRLLQASKAEAFWALETADFLQDDVQKELYELAQKLIRPRQLALELLDQAFTFLRKEIFGCWELPQSHYLAVLRPMLAAQYLLTQNSSLASQRWTNLLPLLSRAWQEKTKELLAHPDKTTTISGDWLNFFEDQQKALYTLAENHPSSPKIEHTEEVEAFLQKFAFSSSFNK</sequence>
<dbReference type="HOGENOM" id="CLU_1348137_0_0_10"/>
<evidence type="ECO:0000313" key="2">
    <source>
        <dbReference type="Proteomes" id="UP000007519"/>
    </source>
</evidence>
<gene>
    <name evidence="1" type="ordered locus">SGRA_0419</name>
</gene>
<dbReference type="Proteomes" id="UP000007519">
    <property type="component" value="Chromosome"/>
</dbReference>
<name>H6L922_SAPGL</name>
<organism evidence="1 2">
    <name type="scientific">Saprospira grandis (strain Lewin)</name>
    <dbReference type="NCBI Taxonomy" id="984262"/>
    <lineage>
        <taxon>Bacteria</taxon>
        <taxon>Pseudomonadati</taxon>
        <taxon>Bacteroidota</taxon>
        <taxon>Saprospiria</taxon>
        <taxon>Saprospirales</taxon>
        <taxon>Saprospiraceae</taxon>
        <taxon>Saprospira</taxon>
    </lineage>
</organism>
<dbReference type="KEGG" id="sgn:SGRA_0419"/>